<organism evidence="3 4">
    <name type="scientific">Nocardia vinacea</name>
    <dbReference type="NCBI Taxonomy" id="96468"/>
    <lineage>
        <taxon>Bacteria</taxon>
        <taxon>Bacillati</taxon>
        <taxon>Actinomycetota</taxon>
        <taxon>Actinomycetes</taxon>
        <taxon>Mycobacteriales</taxon>
        <taxon>Nocardiaceae</taxon>
        <taxon>Nocardia</taxon>
    </lineage>
</organism>
<keyword evidence="2" id="KW-0812">Transmembrane</keyword>
<accession>A0ABZ1Z2R7</accession>
<feature type="region of interest" description="Disordered" evidence="1">
    <location>
        <begin position="200"/>
        <end position="275"/>
    </location>
</feature>
<protein>
    <submittedName>
        <fullName evidence="3">Uncharacterized protein</fullName>
    </submittedName>
</protein>
<keyword evidence="4" id="KW-1185">Reference proteome</keyword>
<evidence type="ECO:0000313" key="3">
    <source>
        <dbReference type="EMBL" id="WUV49862.1"/>
    </source>
</evidence>
<evidence type="ECO:0000313" key="4">
    <source>
        <dbReference type="Proteomes" id="UP001432062"/>
    </source>
</evidence>
<keyword evidence="2" id="KW-1133">Transmembrane helix</keyword>
<feature type="transmembrane region" description="Helical" evidence="2">
    <location>
        <begin position="103"/>
        <end position="124"/>
    </location>
</feature>
<dbReference type="RefSeq" id="WP_329414485.1">
    <property type="nucleotide sequence ID" value="NZ_CP109441.1"/>
</dbReference>
<reference evidence="3" key="1">
    <citation type="submission" date="2022-10" db="EMBL/GenBank/DDBJ databases">
        <title>The complete genomes of actinobacterial strains from the NBC collection.</title>
        <authorList>
            <person name="Joergensen T.S."/>
            <person name="Alvarez Arevalo M."/>
            <person name="Sterndorff E.B."/>
            <person name="Faurdal D."/>
            <person name="Vuksanovic O."/>
            <person name="Mourched A.-S."/>
            <person name="Charusanti P."/>
            <person name="Shaw S."/>
            <person name="Blin K."/>
            <person name="Weber T."/>
        </authorList>
    </citation>
    <scope>NUCLEOTIDE SEQUENCE</scope>
    <source>
        <strain evidence="3">NBC_01482</strain>
    </source>
</reference>
<sequence length="275" mass="28056">MSYPQYEPYPSVPAPAPGGGTGITAGVLASIGSAGQLLGGGFNIVLGLTDLARDLSEYDSTGLFSQSWIKTYLLVVGSIAVVTAFLLGVGAVMMFTRRPLGRVLVVAGCAVVVIAGIAGYAVTLHYTTSGGSAAEIGGGIGGLLGLIFPITTAVLALVPPTTRWLNYNPVAAPSVARYPYGPAVPTAGYPSGPAVPPAGYPSGPPPYPPPPYPQYGPSADVPPYPQAGTDQAGAQPYWGANPQAAPDSPPPDLAERQSDPTMKAEDSPWRRPPSQ</sequence>
<feature type="compositionally biased region" description="Pro residues" evidence="1">
    <location>
        <begin position="200"/>
        <end position="225"/>
    </location>
</feature>
<dbReference type="Proteomes" id="UP001432062">
    <property type="component" value="Chromosome"/>
</dbReference>
<proteinExistence type="predicted"/>
<feature type="transmembrane region" description="Helical" evidence="2">
    <location>
        <begin position="136"/>
        <end position="158"/>
    </location>
</feature>
<feature type="compositionally biased region" description="Basic and acidic residues" evidence="1">
    <location>
        <begin position="253"/>
        <end position="269"/>
    </location>
</feature>
<keyword evidence="2" id="KW-0472">Membrane</keyword>
<evidence type="ECO:0000256" key="2">
    <source>
        <dbReference type="SAM" id="Phobius"/>
    </source>
</evidence>
<name>A0ABZ1Z2R7_9NOCA</name>
<feature type="transmembrane region" description="Helical" evidence="2">
    <location>
        <begin position="72"/>
        <end position="96"/>
    </location>
</feature>
<evidence type="ECO:0000256" key="1">
    <source>
        <dbReference type="SAM" id="MobiDB-lite"/>
    </source>
</evidence>
<gene>
    <name evidence="3" type="ORF">OG563_17725</name>
</gene>
<dbReference type="EMBL" id="CP109441">
    <property type="protein sequence ID" value="WUV49862.1"/>
    <property type="molecule type" value="Genomic_DNA"/>
</dbReference>